<feature type="domain" description="PKD" evidence="1">
    <location>
        <begin position="774"/>
        <end position="831"/>
    </location>
</feature>
<evidence type="ECO:0000259" key="1">
    <source>
        <dbReference type="PROSITE" id="PS50093"/>
    </source>
</evidence>
<feature type="domain" description="PKD" evidence="1">
    <location>
        <begin position="697"/>
        <end position="732"/>
    </location>
</feature>
<dbReference type="Pfam" id="PF13585">
    <property type="entry name" value="CHU_C"/>
    <property type="match status" value="1"/>
</dbReference>
<keyword evidence="3" id="KW-1185">Reference proteome</keyword>
<organism evidence="2 3">
    <name type="scientific">Pedobacter montanisoli</name>
    <dbReference type="NCBI Taxonomy" id="2923277"/>
    <lineage>
        <taxon>Bacteria</taxon>
        <taxon>Pseudomonadati</taxon>
        <taxon>Bacteroidota</taxon>
        <taxon>Sphingobacteriia</taxon>
        <taxon>Sphingobacteriales</taxon>
        <taxon>Sphingobacteriaceae</taxon>
        <taxon>Pedobacter</taxon>
    </lineage>
</organism>
<dbReference type="InterPro" id="IPR013783">
    <property type="entry name" value="Ig-like_fold"/>
</dbReference>
<sequence length="1182" mass="129277">MLNSIFSKCKGFWVLSFFIVLNIHGAFAQYTSNKGTDFWLAYTGHIDGLASRMTLFLSSDVNTDYTVTIGTKVIASGTVTANVVTPVFINPNTVDVYIGTSDQVEKNKAVHVTTTQPVSLYEVISNNARTGSTLVLPTSALENQYYTFSYENGGTANIPPYSQFTIVSIEDNTKLEILPTQTSSNANRKAGQAFQLTLNKGEIYQFQASGDVSGTYIKSTNCKAFAVFSGSTWTAFCESGSSRNPSGGDNLLQQMFPVSSWGKNFVSAPFYNTEHGNSDVIRIIVAEDNTTVNINGSTSTVNGITLKNPYSKGSMITFSSKTANVIKSDHPIAVAQYQTSQTCNINNHPIQTPNQPFPGDPEMTILNPIEQTLKDITVYSKLNSVTGVNTNIINYYLNIIIKTADINGFTLDGNNFNGSFKTIPNSDYSYAVIDVTGMAAQHRLKADGGFVAIAYGYGTVESYAYLAGTDLKNLSSNIKMFEQGSSVASTNFCAGTDFESVLQLPFLTDKIIWNLNNGKKVETINTPAYTTYVVDGTTYYLYKYNVPASYFAQGGTFELTATVVPPAGKDCSSEQVISTKFDVFKPDFSLPAAACINASIDFKNLSLGITNTTQNWKWDFGDGEISTDKDTKHAYTTPGEKEIKLYGTTETGCALFITKKIMIIDLPVADFEIPAIGCSGNKLTFINKTLVPQNTAIAYQWDFGDGTAIVTSETPEHVYTKEGTYKVKLTATTGGMCSQTIEKDIVVNLSPTVDFDLPESCVADMVSFEGRVLSGNITAWSWDFGDGSNDLSQRTLQNPKHKYNSVGKYTVKVTATDLNGCSVTLTKQVVINGATPLITEIKAKSDQTFCTNSEILFEQNSSVSFGSITRVEWIFDYKAGKNNTASTVAYSKPQPGQIFSHKYPNTGKIETYNVVMVAYSGQNCYTTSNPIQVTVYPAPVVKIENVPPLCEYDSPVQLIFNNENNVPVNAVFTGKGVSASGLFSPAIAGPGKFDIKVVFTTDHACTDEKTFSIEVNENPQIIKGDDMHIILGGEKKFNVGVTGNKLIYKWSPSDGLSSDTELNPVASPDKTTTYTLEVKSDKCTTYKTFNVFVHENPDIPNVFSPNGDGKNDTWNIKYLETIKEGTVTIFNRYGQKVFFAKPYTTPWDGRFNGIDVPVGVYYYIIEPNNGRKRYTGSVTVLR</sequence>
<dbReference type="EMBL" id="JALGBH010000002">
    <property type="protein sequence ID" value="MCJ0743663.1"/>
    <property type="molecule type" value="Genomic_DNA"/>
</dbReference>
<dbReference type="InterPro" id="IPR000601">
    <property type="entry name" value="PKD_dom"/>
</dbReference>
<dbReference type="Gene3D" id="2.60.40.10">
    <property type="entry name" value="Immunoglobulins"/>
    <property type="match status" value="4"/>
</dbReference>
<dbReference type="SUPFAM" id="SSF49299">
    <property type="entry name" value="PKD domain"/>
    <property type="match status" value="3"/>
</dbReference>
<dbReference type="NCBIfam" id="TIGR04131">
    <property type="entry name" value="Bac_Flav_CTERM"/>
    <property type="match status" value="1"/>
</dbReference>
<dbReference type="Proteomes" id="UP001165460">
    <property type="component" value="Unassembled WGS sequence"/>
</dbReference>
<comment type="caution">
    <text evidence="2">The sequence shown here is derived from an EMBL/GenBank/DDBJ whole genome shotgun (WGS) entry which is preliminary data.</text>
</comment>
<accession>A0ABS9ZZD0</accession>
<name>A0ABS9ZZD0_9SPHI</name>
<dbReference type="PANTHER" id="PTHR46534">
    <property type="entry name" value="IGGFC_BINDING DOMAIN-CONTAINING PROTEIN"/>
    <property type="match status" value="1"/>
</dbReference>
<dbReference type="RefSeq" id="WP_243362925.1">
    <property type="nucleotide sequence ID" value="NZ_JALGBH010000002.1"/>
</dbReference>
<dbReference type="CDD" id="cd00146">
    <property type="entry name" value="PKD"/>
    <property type="match status" value="3"/>
</dbReference>
<feature type="domain" description="PKD" evidence="1">
    <location>
        <begin position="616"/>
        <end position="663"/>
    </location>
</feature>
<dbReference type="InterPro" id="IPR035986">
    <property type="entry name" value="PKD_dom_sf"/>
</dbReference>
<evidence type="ECO:0000313" key="3">
    <source>
        <dbReference type="Proteomes" id="UP001165460"/>
    </source>
</evidence>
<reference evidence="2" key="1">
    <citation type="submission" date="2022-03" db="EMBL/GenBank/DDBJ databases">
        <authorList>
            <person name="Woo C.Y."/>
        </authorList>
    </citation>
    <scope>NUCLEOTIDE SEQUENCE</scope>
    <source>
        <strain evidence="2">CYS-01</strain>
    </source>
</reference>
<dbReference type="InterPro" id="IPR022409">
    <property type="entry name" value="PKD/Chitinase_dom"/>
</dbReference>
<proteinExistence type="predicted"/>
<dbReference type="InterPro" id="IPR035234">
    <property type="entry name" value="IgGFc-bd_N"/>
</dbReference>
<dbReference type="PANTHER" id="PTHR46534:SF1">
    <property type="entry name" value="IGGFC-BINDING PROTEIN N-TERMINAL DOMAIN-CONTAINING PROTEIN"/>
    <property type="match status" value="1"/>
</dbReference>
<dbReference type="Pfam" id="PF17517">
    <property type="entry name" value="IgGFc_binding"/>
    <property type="match status" value="1"/>
</dbReference>
<protein>
    <submittedName>
        <fullName evidence="2">PKD domain-containing protein</fullName>
    </submittedName>
</protein>
<gene>
    <name evidence="2" type="ORF">MMF97_13155</name>
</gene>
<dbReference type="InterPro" id="IPR026341">
    <property type="entry name" value="T9SS_type_B"/>
</dbReference>
<dbReference type="SMART" id="SM00089">
    <property type="entry name" value="PKD"/>
    <property type="match status" value="4"/>
</dbReference>
<dbReference type="PROSITE" id="PS50093">
    <property type="entry name" value="PKD"/>
    <property type="match status" value="3"/>
</dbReference>
<evidence type="ECO:0000313" key="2">
    <source>
        <dbReference type="EMBL" id="MCJ0743663.1"/>
    </source>
</evidence>
<dbReference type="Pfam" id="PF18911">
    <property type="entry name" value="PKD_4"/>
    <property type="match status" value="3"/>
</dbReference>